<feature type="transmembrane region" description="Helical" evidence="1">
    <location>
        <begin position="69"/>
        <end position="96"/>
    </location>
</feature>
<name>A0A844LYW8_9GAMM</name>
<gene>
    <name evidence="2" type="ORF">GB996_02895</name>
</gene>
<organism evidence="2 3">
    <name type="scientific">Psychrobacter sanguinis</name>
    <dbReference type="NCBI Taxonomy" id="861445"/>
    <lineage>
        <taxon>Bacteria</taxon>
        <taxon>Pseudomonadati</taxon>
        <taxon>Pseudomonadota</taxon>
        <taxon>Gammaproteobacteria</taxon>
        <taxon>Moraxellales</taxon>
        <taxon>Moraxellaceae</taxon>
        <taxon>Psychrobacter</taxon>
    </lineage>
</organism>
<dbReference type="InterPro" id="IPR007427">
    <property type="entry name" value="DUF475"/>
</dbReference>
<dbReference type="PANTHER" id="PTHR30238:SF4">
    <property type="entry name" value="SLL1022 PROTEIN"/>
    <property type="match status" value="1"/>
</dbReference>
<keyword evidence="1" id="KW-0812">Transmembrane</keyword>
<feature type="transmembrane region" description="Helical" evidence="1">
    <location>
        <begin position="163"/>
        <end position="182"/>
    </location>
</feature>
<reference evidence="2 3" key="1">
    <citation type="journal article" date="2019" name="PLoS ONE">
        <title>Pup mortality in New Zealand sea lions (Phocarctos hookeri) at Enderby Island, Auckland Islands, 2013-18.</title>
        <authorList>
            <person name="Michael S.A."/>
            <person name="Hayman D.T.S."/>
            <person name="Gray R."/>
            <person name="Zhang J."/>
            <person name="Rogers L."/>
            <person name="Roe W.D."/>
        </authorList>
    </citation>
    <scope>NUCLEOTIDE SEQUENCE [LARGE SCALE GENOMIC DNA]</scope>
    <source>
        <strain evidence="2 3">SM868</strain>
    </source>
</reference>
<feature type="transmembrane region" description="Helical" evidence="1">
    <location>
        <begin position="305"/>
        <end position="327"/>
    </location>
</feature>
<proteinExistence type="predicted"/>
<keyword evidence="1" id="KW-0472">Membrane</keyword>
<feature type="transmembrane region" description="Helical" evidence="1">
    <location>
        <begin position="29"/>
        <end position="48"/>
    </location>
</feature>
<feature type="transmembrane region" description="Helical" evidence="1">
    <location>
        <begin position="125"/>
        <end position="142"/>
    </location>
</feature>
<dbReference type="Pfam" id="PF04332">
    <property type="entry name" value="DUF475"/>
    <property type="match status" value="1"/>
</dbReference>
<evidence type="ECO:0000256" key="1">
    <source>
        <dbReference type="SAM" id="Phobius"/>
    </source>
</evidence>
<comment type="caution">
    <text evidence="2">The sequence shown here is derived from an EMBL/GenBank/DDBJ whole genome shotgun (WGS) entry which is preliminary data.</text>
</comment>
<feature type="transmembrane region" description="Helical" evidence="1">
    <location>
        <begin position="333"/>
        <end position="353"/>
    </location>
</feature>
<dbReference type="OrthoDB" id="8533002at2"/>
<keyword evidence="1" id="KW-1133">Transmembrane helix</keyword>
<evidence type="ECO:0000313" key="3">
    <source>
        <dbReference type="Proteomes" id="UP000442109"/>
    </source>
</evidence>
<dbReference type="RefSeq" id="WP_011959372.1">
    <property type="nucleotide sequence ID" value="NZ_WFKQ01000001.1"/>
</dbReference>
<feature type="transmembrane region" description="Helical" evidence="1">
    <location>
        <begin position="188"/>
        <end position="207"/>
    </location>
</feature>
<accession>A0A844LYW8</accession>
<dbReference type="Proteomes" id="UP000442109">
    <property type="component" value="Unassembled WGS sequence"/>
</dbReference>
<dbReference type="EMBL" id="WFKQ01000001">
    <property type="protein sequence ID" value="MUG31735.1"/>
    <property type="molecule type" value="Genomic_DNA"/>
</dbReference>
<dbReference type="AlphaFoldDB" id="A0A844LYW8"/>
<protein>
    <submittedName>
        <fullName evidence="2">DUF475 domain-containing protein</fullName>
    </submittedName>
</protein>
<feature type="transmembrane region" description="Helical" evidence="1">
    <location>
        <begin position="5"/>
        <end position="23"/>
    </location>
</feature>
<sequence length="362" mass="39516">MRHFYFDFIFTTLALIVAAWWGYSHGGMGGLISALSITAILAVMEISLSFDNAVVNASVLKHWDKFWKMIFLTVGILIAVFGMRLVFPIVIVAVTADMGMMDVINLALYNPTEYSAKLMAHHAEISAFGGMFLLLVFLNFLFDDKDVHWFDWLERRLAKFGEVDAMSVFVALAILMISLSWVHEEQTLAVLIAGVWGILVYLGVQVVSGMLEGDLEEAEEALEDGTVANSSNGSGNVGSAVMKGGIAGFLYLEVLDASFSFDGVIGAFAITNDVIIIMLGLAIGAMFVRSMTIFLVEKGTLDEFVYLEHGAHYAIGALAVIMLLSMKFHVPEIVTGLIGIAFIAWAVVASIRFKKLEQAGKI</sequence>
<dbReference type="NCBIfam" id="NF010613">
    <property type="entry name" value="PRK14013.1-3"/>
    <property type="match status" value="1"/>
</dbReference>
<dbReference type="NCBIfam" id="NF010614">
    <property type="entry name" value="PRK14013.1-4"/>
    <property type="match status" value="1"/>
</dbReference>
<evidence type="ECO:0000313" key="2">
    <source>
        <dbReference type="EMBL" id="MUG31735.1"/>
    </source>
</evidence>
<keyword evidence="3" id="KW-1185">Reference proteome</keyword>
<dbReference type="PANTHER" id="PTHR30238">
    <property type="entry name" value="MEMBRANE BOUND PREDICTED REDOX MODULATOR"/>
    <property type="match status" value="1"/>
</dbReference>